<sequence>MVRSTRSGTTHTKKQPKTKAANQKANIDEADFEEEEDAKVYESDALDDDSEFEQEGKKEATTKRRRVAATKSKSPRKKLRRVTEDEEEEEKFDGLKEGQEIVGVVVEAPKTGRVPPGQISQNTFDFLAKLKDPKCNDREWFKLQEPVYRFAEKEWKDFVETFTDLLIEVDSQIPHLPPKDAIHRIYRDIRFSNDKTPYKKGLSASFSRSGRKGIFAGFQPGNESLIAAGSWCPGKNELATIRSNIQRNPRRLREVIAAPKFVEYFGKPKPHPKGERQNIFGMDGELKTAPKGVNKDHRDIDLLKCRSFAVVHRFIDSEVLDPDFKDNLASVAKVMQPLVHCLNDMMTIVGDDDDSDQGEDEDSGEADEDEEE</sequence>
<protein>
    <recommendedName>
        <fullName evidence="4">TIGR02453 family protein</fullName>
    </recommendedName>
</protein>
<feature type="compositionally biased region" description="Polar residues" evidence="1">
    <location>
        <begin position="1"/>
        <end position="10"/>
    </location>
</feature>
<dbReference type="EMBL" id="ML213697">
    <property type="protein sequence ID" value="TFK31899.1"/>
    <property type="molecule type" value="Genomic_DNA"/>
</dbReference>
<dbReference type="AlphaFoldDB" id="A0A5C3LFH6"/>
<feature type="region of interest" description="Disordered" evidence="1">
    <location>
        <begin position="1"/>
        <end position="94"/>
    </location>
</feature>
<keyword evidence="3" id="KW-1185">Reference proteome</keyword>
<gene>
    <name evidence="2" type="ORF">BDQ12DRAFT_739703</name>
</gene>
<evidence type="ECO:0000256" key="1">
    <source>
        <dbReference type="SAM" id="MobiDB-lite"/>
    </source>
</evidence>
<proteinExistence type="predicted"/>
<evidence type="ECO:0000313" key="2">
    <source>
        <dbReference type="EMBL" id="TFK31899.1"/>
    </source>
</evidence>
<accession>A0A5C3LFH6</accession>
<feature type="compositionally biased region" description="Acidic residues" evidence="1">
    <location>
        <begin position="350"/>
        <end position="372"/>
    </location>
</feature>
<feature type="compositionally biased region" description="Acidic residues" evidence="1">
    <location>
        <begin position="28"/>
        <end position="37"/>
    </location>
</feature>
<dbReference type="Pfam" id="PF09365">
    <property type="entry name" value="DUF2461"/>
    <property type="match status" value="1"/>
</dbReference>
<evidence type="ECO:0000313" key="3">
    <source>
        <dbReference type="Proteomes" id="UP000308652"/>
    </source>
</evidence>
<feature type="compositionally biased region" description="Basic residues" evidence="1">
    <location>
        <begin position="63"/>
        <end position="80"/>
    </location>
</feature>
<dbReference type="NCBIfam" id="TIGR02453">
    <property type="entry name" value="TIGR02453 family protein"/>
    <property type="match status" value="1"/>
</dbReference>
<feature type="compositionally biased region" description="Acidic residues" evidence="1">
    <location>
        <begin position="44"/>
        <end position="53"/>
    </location>
</feature>
<organism evidence="2 3">
    <name type="scientific">Crucibulum laeve</name>
    <dbReference type="NCBI Taxonomy" id="68775"/>
    <lineage>
        <taxon>Eukaryota</taxon>
        <taxon>Fungi</taxon>
        <taxon>Dikarya</taxon>
        <taxon>Basidiomycota</taxon>
        <taxon>Agaricomycotina</taxon>
        <taxon>Agaricomycetes</taxon>
        <taxon>Agaricomycetidae</taxon>
        <taxon>Agaricales</taxon>
        <taxon>Agaricineae</taxon>
        <taxon>Nidulariaceae</taxon>
        <taxon>Crucibulum</taxon>
    </lineage>
</organism>
<dbReference type="PANTHER" id="PTHR36452">
    <property type="entry name" value="CHROMOSOME 12, WHOLE GENOME SHOTGUN SEQUENCE"/>
    <property type="match status" value="1"/>
</dbReference>
<dbReference type="PANTHER" id="PTHR36452:SF1">
    <property type="entry name" value="DUF2461 DOMAIN-CONTAINING PROTEIN"/>
    <property type="match status" value="1"/>
</dbReference>
<dbReference type="InterPro" id="IPR012808">
    <property type="entry name" value="CHP02453"/>
</dbReference>
<dbReference type="Proteomes" id="UP000308652">
    <property type="component" value="Unassembled WGS sequence"/>
</dbReference>
<feature type="region of interest" description="Disordered" evidence="1">
    <location>
        <begin position="348"/>
        <end position="372"/>
    </location>
</feature>
<dbReference type="STRING" id="68775.A0A5C3LFH6"/>
<reference evidence="2 3" key="1">
    <citation type="journal article" date="2019" name="Nat. Ecol. Evol.">
        <title>Megaphylogeny resolves global patterns of mushroom evolution.</title>
        <authorList>
            <person name="Varga T."/>
            <person name="Krizsan K."/>
            <person name="Foldi C."/>
            <person name="Dima B."/>
            <person name="Sanchez-Garcia M."/>
            <person name="Sanchez-Ramirez S."/>
            <person name="Szollosi G.J."/>
            <person name="Szarkandi J.G."/>
            <person name="Papp V."/>
            <person name="Albert L."/>
            <person name="Andreopoulos W."/>
            <person name="Angelini C."/>
            <person name="Antonin V."/>
            <person name="Barry K.W."/>
            <person name="Bougher N.L."/>
            <person name="Buchanan P."/>
            <person name="Buyck B."/>
            <person name="Bense V."/>
            <person name="Catcheside P."/>
            <person name="Chovatia M."/>
            <person name="Cooper J."/>
            <person name="Damon W."/>
            <person name="Desjardin D."/>
            <person name="Finy P."/>
            <person name="Geml J."/>
            <person name="Haridas S."/>
            <person name="Hughes K."/>
            <person name="Justo A."/>
            <person name="Karasinski D."/>
            <person name="Kautmanova I."/>
            <person name="Kiss B."/>
            <person name="Kocsube S."/>
            <person name="Kotiranta H."/>
            <person name="LaButti K.M."/>
            <person name="Lechner B.E."/>
            <person name="Liimatainen K."/>
            <person name="Lipzen A."/>
            <person name="Lukacs Z."/>
            <person name="Mihaltcheva S."/>
            <person name="Morgado L.N."/>
            <person name="Niskanen T."/>
            <person name="Noordeloos M.E."/>
            <person name="Ohm R.A."/>
            <person name="Ortiz-Santana B."/>
            <person name="Ovrebo C."/>
            <person name="Racz N."/>
            <person name="Riley R."/>
            <person name="Savchenko A."/>
            <person name="Shiryaev A."/>
            <person name="Soop K."/>
            <person name="Spirin V."/>
            <person name="Szebenyi C."/>
            <person name="Tomsovsky M."/>
            <person name="Tulloss R.E."/>
            <person name="Uehling J."/>
            <person name="Grigoriev I.V."/>
            <person name="Vagvolgyi C."/>
            <person name="Papp T."/>
            <person name="Martin F.M."/>
            <person name="Miettinen O."/>
            <person name="Hibbett D.S."/>
            <person name="Nagy L.G."/>
        </authorList>
    </citation>
    <scope>NUCLEOTIDE SEQUENCE [LARGE SCALE GENOMIC DNA]</scope>
    <source>
        <strain evidence="2 3">CBS 166.37</strain>
    </source>
</reference>
<evidence type="ECO:0008006" key="4">
    <source>
        <dbReference type="Google" id="ProtNLM"/>
    </source>
</evidence>
<name>A0A5C3LFH6_9AGAR</name>
<dbReference type="OrthoDB" id="2537769at2759"/>